<dbReference type="Gene3D" id="1.10.20.10">
    <property type="entry name" value="Histone, subunit A"/>
    <property type="match status" value="1"/>
</dbReference>
<organism evidence="3 4">
    <name type="scientific">Oculimacula yallundae</name>
    <dbReference type="NCBI Taxonomy" id="86028"/>
    <lineage>
        <taxon>Eukaryota</taxon>
        <taxon>Fungi</taxon>
        <taxon>Dikarya</taxon>
        <taxon>Ascomycota</taxon>
        <taxon>Pezizomycotina</taxon>
        <taxon>Leotiomycetes</taxon>
        <taxon>Helotiales</taxon>
        <taxon>Ploettnerulaceae</taxon>
        <taxon>Oculimacula</taxon>
    </lineage>
</organism>
<dbReference type="Proteomes" id="UP001595075">
    <property type="component" value="Unassembled WGS sequence"/>
</dbReference>
<dbReference type="Pfam" id="PF08914">
    <property type="entry name" value="Myb_Rap1"/>
    <property type="match status" value="1"/>
</dbReference>
<accession>A0ABR4C0D7</accession>
<feature type="region of interest" description="Disordered" evidence="1">
    <location>
        <begin position="1"/>
        <end position="56"/>
    </location>
</feature>
<reference evidence="3 4" key="1">
    <citation type="journal article" date="2024" name="Commun. Biol.">
        <title>Comparative genomic analysis of thermophilic fungi reveals convergent evolutionary adaptations and gene losses.</title>
        <authorList>
            <person name="Steindorff A.S."/>
            <person name="Aguilar-Pontes M.V."/>
            <person name="Robinson A.J."/>
            <person name="Andreopoulos B."/>
            <person name="LaButti K."/>
            <person name="Kuo A."/>
            <person name="Mondo S."/>
            <person name="Riley R."/>
            <person name="Otillar R."/>
            <person name="Haridas S."/>
            <person name="Lipzen A."/>
            <person name="Grimwood J."/>
            <person name="Schmutz J."/>
            <person name="Clum A."/>
            <person name="Reid I.D."/>
            <person name="Moisan M.C."/>
            <person name="Butler G."/>
            <person name="Nguyen T.T.M."/>
            <person name="Dewar K."/>
            <person name="Conant G."/>
            <person name="Drula E."/>
            <person name="Henrissat B."/>
            <person name="Hansel C."/>
            <person name="Singer S."/>
            <person name="Hutchinson M.I."/>
            <person name="de Vries R.P."/>
            <person name="Natvig D.O."/>
            <person name="Powell A.J."/>
            <person name="Tsang A."/>
            <person name="Grigoriev I.V."/>
        </authorList>
    </citation>
    <scope>NUCLEOTIDE SEQUENCE [LARGE SCALE GENOMIC DNA]</scope>
    <source>
        <strain evidence="3 4">CBS 494.80</strain>
    </source>
</reference>
<dbReference type="PANTHER" id="PTHR15992:SF5">
    <property type="entry name" value="HOLLIDAY JUNCTION RECOGNITION PROTEIN"/>
    <property type="match status" value="1"/>
</dbReference>
<feature type="compositionally biased region" description="Acidic residues" evidence="1">
    <location>
        <begin position="31"/>
        <end position="56"/>
    </location>
</feature>
<gene>
    <name evidence="3" type="ORF">VTL71DRAFT_5178</name>
</gene>
<comment type="caution">
    <text evidence="3">The sequence shown here is derived from an EMBL/GenBank/DDBJ whole genome shotgun (WGS) entry which is preliminary data.</text>
</comment>
<sequence length="1317" mass="146842">MEPFPKRQRLYAPMERSFPQSFDDHPTYYDELGDDLLDEEDYDEEEEEEAEAVYDPEAELDQKRARLDYKLKSTFESIFEKYERDFEGVGDEIDLETGEIVVNNGHIVRMVDEQDAGDSSRAGRVLREFTQEPDELPSSSLDETEIMDEEIEDEEEDELMSDEDVVDDDMAEDDLILRGFAKANRFQQASQELGVSNAPIPPRRVQQREKIKPSAPLPRPAKVKSLPSRADIMAQFGPQLGPQIVDYVSQQHEAEDRHIESAWRAPELPKKSTAARNIEPAWRIPALPSAAPRRVESAWRVPELPTAAPVRRPVQRLMPILQDEERSPSPEASASIWAPARSRGRRRLDGADNSALFRGESRAPFHGQKSILNPVGYRPSHLSAQQSRVSPPVKKRLAFTAEEDDVLMEWVSKLRRHGHALTYGRWREFEAEHPRHSAKSWQARYIRMFTYLSSNQVEDSDVSNSDVSVENMRTAFDPVIRHMGPNHESDQALRERSTRIRKPAQTDPRILSWNQAVDSIESVDPVLHAGIMEDARRANNMPQQYLSRRQDDQIVDDSEVDTPIQSQEITPPTEIRRSYDDLPIRSSLAVEPTPEEEDFLIPGAPCPHADCKLHPSILYKLQRREHEELSEMCLHLFQVHHTTPFPCGEIGCSKKGEDGYFMQLDLVKHVRRAHKNASALYRLRGRVDPALLKQQAIARPEVTSDPMERPISRQRDSDFMSAQKGYARNLSSSQPAGFDPDRTLTPRGMAGMSTFTPMTSVSSLKVHHPSATSIAVRDMSNSQDRTISDSQIDSSQIMSSQPAASKQTGVSAREPQGLSQITDQRSESEILIQSGELRRDAEIPRNSDPASRAPTRILKPLGTTIPTVDSPVATFEHTGPTIQQQEQTSTQESTMQGSSHVATFSIGRPVLDQNIIEGEPTSIFNSAPSTTLPKQTRSLPPITRNTVNPAYDFSDEELEVRPTTTAAAAQLSTPRHGPKQRAKVPIVPASVSSRPPTSIPTPRHLVELPVGGSIGALKAVTKPLATPGGDVSASAVSISSGSSGSWKKQDPKPAATPAAKIYRRARSEDVDELSLGVDEVILLSSRQRTHPLPMPQIGIKHEELVDSPALLSVPATRKRKLDAIRDHTFDELSVLIQASQNDSTLRPTIKTETDEPSLPLPRPILPKRRGRPSKNSGIAESSSSQIRSSRAPEIMHAITSTPLLDLTPVRNARINAERMKEIGDSEAEGEASDLESPTHRPRQRPTGQTARPVNFGNMSPVTKNRWNRNSLKAEQVSVLVKTPGGTMRRCGVDGFECRRSFCFRCEKEKGEVSAVGV</sequence>
<dbReference type="InterPro" id="IPR009072">
    <property type="entry name" value="Histone-fold"/>
</dbReference>
<keyword evidence="4" id="KW-1185">Reference proteome</keyword>
<dbReference type="InterPro" id="IPR018465">
    <property type="entry name" value="Scm3/HJURP"/>
</dbReference>
<evidence type="ECO:0000259" key="2">
    <source>
        <dbReference type="Pfam" id="PF08914"/>
    </source>
</evidence>
<dbReference type="EMBL" id="JAZHXI010000015">
    <property type="protein sequence ID" value="KAL2063373.1"/>
    <property type="molecule type" value="Genomic_DNA"/>
</dbReference>
<feature type="region of interest" description="Disordered" evidence="1">
    <location>
        <begin position="1026"/>
        <end position="1058"/>
    </location>
</feature>
<evidence type="ECO:0000313" key="4">
    <source>
        <dbReference type="Proteomes" id="UP001595075"/>
    </source>
</evidence>
<feature type="compositionally biased region" description="Polar residues" evidence="1">
    <location>
        <begin position="1245"/>
        <end position="1263"/>
    </location>
</feature>
<dbReference type="SUPFAM" id="SSF46689">
    <property type="entry name" value="Homeodomain-like"/>
    <property type="match status" value="1"/>
</dbReference>
<evidence type="ECO:0000313" key="3">
    <source>
        <dbReference type="EMBL" id="KAL2063373.1"/>
    </source>
</evidence>
<name>A0ABR4C0D7_9HELO</name>
<dbReference type="PANTHER" id="PTHR15992">
    <property type="entry name" value="HOLLIDAY JUNCTION RECOGNITION PROTEIN"/>
    <property type="match status" value="1"/>
</dbReference>
<feature type="region of interest" description="Disordered" evidence="1">
    <location>
        <begin position="922"/>
        <end position="947"/>
    </location>
</feature>
<feature type="compositionally biased region" description="Basic and acidic residues" evidence="1">
    <location>
        <begin position="836"/>
        <end position="845"/>
    </location>
</feature>
<dbReference type="Pfam" id="PF10384">
    <property type="entry name" value="Scm3"/>
    <property type="match status" value="1"/>
</dbReference>
<feature type="region of interest" description="Disordered" evidence="1">
    <location>
        <begin position="1142"/>
        <end position="1191"/>
    </location>
</feature>
<feature type="region of interest" description="Disordered" evidence="1">
    <location>
        <begin position="774"/>
        <end position="855"/>
    </location>
</feature>
<feature type="region of interest" description="Disordered" evidence="1">
    <location>
        <begin position="193"/>
        <end position="224"/>
    </location>
</feature>
<feature type="region of interest" description="Disordered" evidence="1">
    <location>
        <begin position="1220"/>
        <end position="1263"/>
    </location>
</feature>
<feature type="compositionally biased region" description="Low complexity" evidence="1">
    <location>
        <begin position="1031"/>
        <end position="1045"/>
    </location>
</feature>
<evidence type="ECO:0000256" key="1">
    <source>
        <dbReference type="SAM" id="MobiDB-lite"/>
    </source>
</evidence>
<proteinExistence type="predicted"/>
<dbReference type="InterPro" id="IPR009057">
    <property type="entry name" value="Homeodomain-like_sf"/>
</dbReference>
<feature type="region of interest" description="Disordered" evidence="1">
    <location>
        <begin position="324"/>
        <end position="344"/>
    </location>
</feature>
<feature type="compositionally biased region" description="Low complexity" evidence="1">
    <location>
        <begin position="1176"/>
        <end position="1191"/>
    </location>
</feature>
<protein>
    <recommendedName>
        <fullName evidence="2">TERF2-interacting telomeric protein 1 Myb domain-containing protein</fullName>
    </recommendedName>
</protein>
<dbReference type="CDD" id="cd11655">
    <property type="entry name" value="rap1_myb-like"/>
    <property type="match status" value="1"/>
</dbReference>
<feature type="compositionally biased region" description="Acidic residues" evidence="1">
    <location>
        <begin position="1224"/>
        <end position="1233"/>
    </location>
</feature>
<feature type="compositionally biased region" description="Low complexity" evidence="1">
    <location>
        <begin position="782"/>
        <end position="801"/>
    </location>
</feature>
<feature type="domain" description="TERF2-interacting telomeric protein 1 Myb" evidence="2">
    <location>
        <begin position="399"/>
        <end position="448"/>
    </location>
</feature>
<dbReference type="Gene3D" id="1.10.10.60">
    <property type="entry name" value="Homeodomain-like"/>
    <property type="match status" value="1"/>
</dbReference>
<dbReference type="InterPro" id="IPR015010">
    <property type="entry name" value="TERF2IP_Myb"/>
</dbReference>